<dbReference type="RefSeq" id="WP_021100927.1">
    <property type="nucleotide sequence ID" value="NZ_KE557307.1"/>
</dbReference>
<name>S9RKD6_9RHOB</name>
<protein>
    <recommendedName>
        <fullName evidence="4">Lipoprotein</fullName>
    </recommendedName>
</protein>
<dbReference type="AlphaFoldDB" id="S9RKD6"/>
<dbReference type="PROSITE" id="PS51257">
    <property type="entry name" value="PROKAR_LIPOPROTEIN"/>
    <property type="match status" value="1"/>
</dbReference>
<keyword evidence="3" id="KW-1185">Reference proteome</keyword>
<keyword evidence="1" id="KW-0732">Signal</keyword>
<evidence type="ECO:0000313" key="3">
    <source>
        <dbReference type="Proteomes" id="UP000015351"/>
    </source>
</evidence>
<organism evidence="2 3">
    <name type="scientific">Litoreibacter arenae DSM 19593</name>
    <dbReference type="NCBI Taxonomy" id="1123360"/>
    <lineage>
        <taxon>Bacteria</taxon>
        <taxon>Pseudomonadati</taxon>
        <taxon>Pseudomonadota</taxon>
        <taxon>Alphaproteobacteria</taxon>
        <taxon>Rhodobacterales</taxon>
        <taxon>Roseobacteraceae</taxon>
        <taxon>Litoreibacter</taxon>
    </lineage>
</organism>
<evidence type="ECO:0000313" key="2">
    <source>
        <dbReference type="EMBL" id="EPX78580.1"/>
    </source>
</evidence>
<evidence type="ECO:0008006" key="4">
    <source>
        <dbReference type="Google" id="ProtNLM"/>
    </source>
</evidence>
<gene>
    <name evidence="2" type="ORF">thalar_02372</name>
</gene>
<dbReference type="EMBL" id="AONI01000011">
    <property type="protein sequence ID" value="EPX78580.1"/>
    <property type="molecule type" value="Genomic_DNA"/>
</dbReference>
<evidence type="ECO:0000256" key="1">
    <source>
        <dbReference type="SAM" id="SignalP"/>
    </source>
</evidence>
<feature type="chain" id="PRO_5004568708" description="Lipoprotein" evidence="1">
    <location>
        <begin position="23"/>
        <end position="158"/>
    </location>
</feature>
<comment type="caution">
    <text evidence="2">The sequence shown here is derived from an EMBL/GenBank/DDBJ whole genome shotgun (WGS) entry which is preliminary data.</text>
</comment>
<feature type="signal peptide" evidence="1">
    <location>
        <begin position="1"/>
        <end position="22"/>
    </location>
</feature>
<dbReference type="Proteomes" id="UP000015351">
    <property type="component" value="Unassembled WGS sequence"/>
</dbReference>
<sequence length="158" mass="16985">MPPRKLAALTLALSLLSSGVTACEVVPLGNLYDMLAETYLGGPDNMQLQELHVLDLNGDTYLDAYAVTTFWVSGGAKDAGGVLYFEGRDGGFCDLADEMSVELLDPTSLRVTAVPSEAADKRPEFDVSFTGGGKDPSARTHTRFVYQAKRFGFAPVEK</sequence>
<dbReference type="HOGENOM" id="CLU_1667258_0_0_5"/>
<reference evidence="3" key="1">
    <citation type="journal article" date="2013" name="Stand. Genomic Sci.">
        <title>Genome sequence of the Litoreibacter arenae type strain (DSM 19593(T)), a member of the Roseobacter clade isolated from sea sand.</title>
        <authorList>
            <person name="Riedel T."/>
            <person name="Fiebig A."/>
            <person name="Petersen J."/>
            <person name="Gronow S."/>
            <person name="Kyrpides N.C."/>
            <person name="Goker M."/>
            <person name="Klenk H.P."/>
        </authorList>
    </citation>
    <scope>NUCLEOTIDE SEQUENCE [LARGE SCALE GENOMIC DNA]</scope>
    <source>
        <strain evidence="3">DSM 19593</strain>
    </source>
</reference>
<dbReference type="STRING" id="1123360.thalar_02372"/>
<proteinExistence type="predicted"/>
<accession>S9RKD6</accession>